<feature type="transmembrane region" description="Helical" evidence="4">
    <location>
        <begin position="165"/>
        <end position="186"/>
    </location>
</feature>
<dbReference type="InterPro" id="IPR036259">
    <property type="entry name" value="MFS_trans_sf"/>
</dbReference>
<feature type="transmembrane region" description="Helical" evidence="4">
    <location>
        <begin position="321"/>
        <end position="342"/>
    </location>
</feature>
<dbReference type="SUPFAM" id="SSF103473">
    <property type="entry name" value="MFS general substrate transporter"/>
    <property type="match status" value="1"/>
</dbReference>
<name>A0A1H7RVT4_9PROT</name>
<evidence type="ECO:0000256" key="2">
    <source>
        <dbReference type="ARBA" id="ARBA00022989"/>
    </source>
</evidence>
<accession>A0A1H7RVT4</accession>
<keyword evidence="1 4" id="KW-0812">Transmembrane</keyword>
<evidence type="ECO:0000256" key="1">
    <source>
        <dbReference type="ARBA" id="ARBA00022692"/>
    </source>
</evidence>
<keyword evidence="3 4" id="KW-0472">Membrane</keyword>
<keyword evidence="7" id="KW-1185">Reference proteome</keyword>
<dbReference type="GO" id="GO:0022857">
    <property type="term" value="F:transmembrane transporter activity"/>
    <property type="evidence" value="ECO:0007669"/>
    <property type="project" value="InterPro"/>
</dbReference>
<evidence type="ECO:0000313" key="7">
    <source>
        <dbReference type="Proteomes" id="UP000198620"/>
    </source>
</evidence>
<protein>
    <submittedName>
        <fullName evidence="6">Predicted arabinose efflux permease, MFS family</fullName>
    </submittedName>
</protein>
<dbReference type="PANTHER" id="PTHR42910:SF1">
    <property type="entry name" value="MAJOR FACILITATOR SUPERFAMILY (MFS) PROFILE DOMAIN-CONTAINING PROTEIN"/>
    <property type="match status" value="1"/>
</dbReference>
<dbReference type="Gene3D" id="1.20.1250.20">
    <property type="entry name" value="MFS general substrate transporter like domains"/>
    <property type="match status" value="1"/>
</dbReference>
<dbReference type="InterPro" id="IPR011701">
    <property type="entry name" value="MFS"/>
</dbReference>
<evidence type="ECO:0000256" key="4">
    <source>
        <dbReference type="SAM" id="Phobius"/>
    </source>
</evidence>
<feature type="transmembrane region" description="Helical" evidence="4">
    <location>
        <begin position="253"/>
        <end position="272"/>
    </location>
</feature>
<feature type="transmembrane region" description="Helical" evidence="4">
    <location>
        <begin position="113"/>
        <end position="133"/>
    </location>
</feature>
<evidence type="ECO:0000313" key="6">
    <source>
        <dbReference type="EMBL" id="SEL63527.1"/>
    </source>
</evidence>
<sequence length="345" mass="35652">MATLLGYSVGLFLLVPLADLLENRKLIVRMLGCAAVSAIAAAFAPSAALLLVILFILGAACSAIHILVPVAASMVPPEQRGRVIGDVMGGLMIGIVLSRPLASIITDAFGWRAFYGVSAFALAILTLTLAARLPKRQPVASSNYPTLIASLWHLLRTEPVLRRRALTASLTMAAFSLFWTAVALRLMQSPFEFDQSEIALFALVGAAGAAATPLVGRAGDLGWTRSGTIASHLLMVGAFGLTGWAGSSHVTTPLLSLLLMGVGAVLLDIGVVGDHNLGRRAINLLRPEALGRLNGLFVGLFFLGGAIGAAAAGIAWTAGGWIAVCLIGVACGIAALLVDWIGGIT</sequence>
<dbReference type="PROSITE" id="PS50850">
    <property type="entry name" value="MFS"/>
    <property type="match status" value="1"/>
</dbReference>
<feature type="domain" description="Major facilitator superfamily (MFS) profile" evidence="5">
    <location>
        <begin position="1"/>
        <end position="345"/>
    </location>
</feature>
<keyword evidence="2 4" id="KW-1133">Transmembrane helix</keyword>
<reference evidence="6 7" key="1">
    <citation type="submission" date="2016-10" db="EMBL/GenBank/DDBJ databases">
        <authorList>
            <person name="de Groot N.N."/>
        </authorList>
    </citation>
    <scope>NUCLEOTIDE SEQUENCE [LARGE SCALE GENOMIC DNA]</scope>
    <source>
        <strain evidence="6 7">Nv1</strain>
    </source>
</reference>
<dbReference type="Proteomes" id="UP000198620">
    <property type="component" value="Unassembled WGS sequence"/>
</dbReference>
<proteinExistence type="predicted"/>
<feature type="transmembrane region" description="Helical" evidence="4">
    <location>
        <begin position="198"/>
        <end position="216"/>
    </location>
</feature>
<feature type="transmembrane region" description="Helical" evidence="4">
    <location>
        <begin position="50"/>
        <end position="71"/>
    </location>
</feature>
<feature type="transmembrane region" description="Helical" evidence="4">
    <location>
        <begin position="293"/>
        <end position="315"/>
    </location>
</feature>
<evidence type="ECO:0000259" key="5">
    <source>
        <dbReference type="PROSITE" id="PS50850"/>
    </source>
</evidence>
<evidence type="ECO:0000256" key="3">
    <source>
        <dbReference type="ARBA" id="ARBA00023136"/>
    </source>
</evidence>
<dbReference type="Pfam" id="PF07690">
    <property type="entry name" value="MFS_1"/>
    <property type="match status" value="1"/>
</dbReference>
<dbReference type="AlphaFoldDB" id="A0A1H7RVT4"/>
<dbReference type="PANTHER" id="PTHR42910">
    <property type="entry name" value="TRANSPORTER SCO4007-RELATED"/>
    <property type="match status" value="1"/>
</dbReference>
<feature type="transmembrane region" description="Helical" evidence="4">
    <location>
        <begin position="83"/>
        <end position="101"/>
    </location>
</feature>
<dbReference type="InterPro" id="IPR020846">
    <property type="entry name" value="MFS_dom"/>
</dbReference>
<feature type="transmembrane region" description="Helical" evidence="4">
    <location>
        <begin position="26"/>
        <end position="44"/>
    </location>
</feature>
<organism evidence="6 7">
    <name type="scientific">Nitrosovibrio tenuis</name>
    <dbReference type="NCBI Taxonomy" id="1233"/>
    <lineage>
        <taxon>Bacteria</taxon>
        <taxon>Pseudomonadati</taxon>
        <taxon>Pseudomonadota</taxon>
        <taxon>Betaproteobacteria</taxon>
        <taxon>Nitrosomonadales</taxon>
        <taxon>Nitrosomonadaceae</taxon>
        <taxon>Nitrosovibrio</taxon>
    </lineage>
</organism>
<dbReference type="EMBL" id="FOBH01000020">
    <property type="protein sequence ID" value="SEL63527.1"/>
    <property type="molecule type" value="Genomic_DNA"/>
</dbReference>
<dbReference type="STRING" id="1233.SAMN05216387_1204"/>
<feature type="transmembrane region" description="Helical" evidence="4">
    <location>
        <begin position="228"/>
        <end position="247"/>
    </location>
</feature>
<gene>
    <name evidence="6" type="ORF">SAMN05216387_1204</name>
</gene>